<dbReference type="GO" id="GO:0004519">
    <property type="term" value="F:endonuclease activity"/>
    <property type="evidence" value="ECO:0007669"/>
    <property type="project" value="UniProtKB-KW"/>
</dbReference>
<evidence type="ECO:0000259" key="13">
    <source>
        <dbReference type="Pfam" id="PF24626"/>
    </source>
</evidence>
<keyword evidence="6" id="KW-0255">Endonuclease</keyword>
<dbReference type="EnsemblPlants" id="OB09G20730.1">
    <property type="protein sequence ID" value="OB09G20730.1"/>
    <property type="gene ID" value="OB09G20730"/>
</dbReference>
<keyword evidence="8" id="KW-0695">RNA-directed DNA polymerase</keyword>
<dbReference type="PANTHER" id="PTHR10509:SF92">
    <property type="entry name" value="OS09G0481400 PROTEIN"/>
    <property type="match status" value="1"/>
</dbReference>
<dbReference type="eggNOG" id="KOG1663">
    <property type="taxonomic scope" value="Eukaryota"/>
</dbReference>
<evidence type="ECO:0000256" key="9">
    <source>
        <dbReference type="ARBA" id="ARBA00023453"/>
    </source>
</evidence>
<protein>
    <submittedName>
        <fullName evidence="14">Uncharacterized protein</fullName>
    </submittedName>
</protein>
<reference evidence="14" key="2">
    <citation type="submission" date="2013-04" db="UniProtKB">
        <authorList>
            <consortium name="EnsemblPlants"/>
        </authorList>
    </citation>
    <scope>IDENTIFICATION</scope>
</reference>
<dbReference type="GO" id="GO:0016787">
    <property type="term" value="F:hydrolase activity"/>
    <property type="evidence" value="ECO:0007669"/>
    <property type="project" value="UniProtKB-KW"/>
</dbReference>
<evidence type="ECO:0000256" key="6">
    <source>
        <dbReference type="ARBA" id="ARBA00022759"/>
    </source>
</evidence>
<dbReference type="Proteomes" id="UP000006038">
    <property type="component" value="Chromosome 9"/>
</dbReference>
<dbReference type="Pfam" id="PF24626">
    <property type="entry name" value="SH3_Tf2-1"/>
    <property type="match status" value="1"/>
</dbReference>
<dbReference type="Pfam" id="PF17917">
    <property type="entry name" value="RT_RNaseH"/>
    <property type="match status" value="1"/>
</dbReference>
<proteinExistence type="inferred from homology"/>
<evidence type="ECO:0000256" key="7">
    <source>
        <dbReference type="ARBA" id="ARBA00022801"/>
    </source>
</evidence>
<dbReference type="InterPro" id="IPR029063">
    <property type="entry name" value="SAM-dependent_MTases_sf"/>
</dbReference>
<dbReference type="STRING" id="4533.J3MYJ4"/>
<dbReference type="InterPro" id="IPR041373">
    <property type="entry name" value="RT_RNaseH"/>
</dbReference>
<keyword evidence="3" id="KW-0949">S-adenosyl-L-methionine</keyword>
<feature type="domain" description="Reverse transcriptase RNase H-like" evidence="12">
    <location>
        <begin position="195"/>
        <end position="271"/>
    </location>
</feature>
<dbReference type="InterPro" id="IPR002935">
    <property type="entry name" value="SAM_O-MeTrfase"/>
</dbReference>
<evidence type="ECO:0000256" key="1">
    <source>
        <dbReference type="ARBA" id="ARBA00022603"/>
    </source>
</evidence>
<feature type="domain" description="Tf2-1-like SH3-like" evidence="13">
    <location>
        <begin position="351"/>
        <end position="404"/>
    </location>
</feature>
<keyword evidence="7" id="KW-0378">Hydrolase</keyword>
<evidence type="ECO:0000256" key="10">
    <source>
        <dbReference type="SAM" id="Coils"/>
    </source>
</evidence>
<evidence type="ECO:0000256" key="5">
    <source>
        <dbReference type="ARBA" id="ARBA00022722"/>
    </source>
</evidence>
<dbReference type="InterPro" id="IPR050362">
    <property type="entry name" value="Cation-dep_OMT"/>
</dbReference>
<keyword evidence="15" id="KW-1185">Reference proteome</keyword>
<evidence type="ECO:0000313" key="14">
    <source>
        <dbReference type="EnsemblPlants" id="OB09G20730.1"/>
    </source>
</evidence>
<dbReference type="Gene3D" id="3.40.50.150">
    <property type="entry name" value="Vaccinia Virus protein VP39"/>
    <property type="match status" value="1"/>
</dbReference>
<sequence length="691" mass="77905">MEQGDKLDILLRKMEEAEQKHEASEERFHSGLQELKSAMEGRISIVEQKVEELSVTVGELSDWVAMMQLKWEEYAGEAVPHNNGTGKSKRSREEDDPKSPIFVHQRNPPSCEYSASHTPHFAFLALLATIIVRYLLVHLTNTVAEYVERFDAVMHQLMAYEESAPPTYFVTRFVEGLRQDIRMVVIVHKPQDIDTACSLALLQDKHTVAYVSRSLGPRTRGLCTYEKECLAILLALQQWRSYLQHKEFIILTDHKSLMNFTDQRLHTPWQQCAYPKLLGLQFRICYKKTRVISALHDSPVEGYSGFPVTYRKVKSLFAWPRIEQQHHLHHAQQIMKLQADKRHSFREFQVGDFVYLKLHPYVQSSVAHYANHKLSFKYFGPFEIVQRVGSVAYCLALPASSFIHPWSSGYAKEATWENLDELRSHFSHALAWGQAILQGRGIVSAAPESQPDSAGERKETAAGGGSHLHSKTLLKSVPLYQYVLESTVFPREPDCLRELRLATAKHPMAVMAASPDQVQLFGLLIELLGARNAIEVGVFTGYSLLATALALPDDGKIVAIDVSRESYDEVGAPVIEKAGVAHKVYFRVGLAMPVLDQLVAEEENRGRFDFAFVDADKANFLGYHERLLRLVRVGGLIAYDNTLWGGSVVSEPDGALPRLTREFNAAIAADRRVQPCQLAIADGVMLCRRVA</sequence>
<dbReference type="SUPFAM" id="SSF56672">
    <property type="entry name" value="DNA/RNA polymerases"/>
    <property type="match status" value="1"/>
</dbReference>
<dbReference type="GO" id="GO:0003964">
    <property type="term" value="F:RNA-directed DNA polymerase activity"/>
    <property type="evidence" value="ECO:0007669"/>
    <property type="project" value="UniProtKB-KW"/>
</dbReference>
<dbReference type="PANTHER" id="PTHR10509">
    <property type="entry name" value="O-METHYLTRANSFERASE-RELATED"/>
    <property type="match status" value="1"/>
</dbReference>
<keyword evidence="2" id="KW-0808">Transferase</keyword>
<reference evidence="14" key="1">
    <citation type="journal article" date="2013" name="Nat. Commun.">
        <title>Whole-genome sequencing of Oryza brachyantha reveals mechanisms underlying Oryza genome evolution.</title>
        <authorList>
            <person name="Chen J."/>
            <person name="Huang Q."/>
            <person name="Gao D."/>
            <person name="Wang J."/>
            <person name="Lang Y."/>
            <person name="Liu T."/>
            <person name="Li B."/>
            <person name="Bai Z."/>
            <person name="Luis Goicoechea J."/>
            <person name="Liang C."/>
            <person name="Chen C."/>
            <person name="Zhang W."/>
            <person name="Sun S."/>
            <person name="Liao Y."/>
            <person name="Zhang X."/>
            <person name="Yang L."/>
            <person name="Song C."/>
            <person name="Wang M."/>
            <person name="Shi J."/>
            <person name="Liu G."/>
            <person name="Liu J."/>
            <person name="Zhou H."/>
            <person name="Zhou W."/>
            <person name="Yu Q."/>
            <person name="An N."/>
            <person name="Chen Y."/>
            <person name="Cai Q."/>
            <person name="Wang B."/>
            <person name="Liu B."/>
            <person name="Min J."/>
            <person name="Huang Y."/>
            <person name="Wu H."/>
            <person name="Li Z."/>
            <person name="Zhang Y."/>
            <person name="Yin Y."/>
            <person name="Song W."/>
            <person name="Jiang J."/>
            <person name="Jackson S.A."/>
            <person name="Wing R.A."/>
            <person name="Wang J."/>
            <person name="Chen M."/>
        </authorList>
    </citation>
    <scope>NUCLEOTIDE SEQUENCE [LARGE SCALE GENOMIC DNA]</scope>
    <source>
        <strain evidence="14">cv. IRGC 101232</strain>
    </source>
</reference>
<dbReference type="eggNOG" id="KOG0017">
    <property type="taxonomic scope" value="Eukaryota"/>
</dbReference>
<evidence type="ECO:0000256" key="11">
    <source>
        <dbReference type="SAM" id="MobiDB-lite"/>
    </source>
</evidence>
<dbReference type="InterPro" id="IPR043502">
    <property type="entry name" value="DNA/RNA_pol_sf"/>
</dbReference>
<dbReference type="InterPro" id="IPR056924">
    <property type="entry name" value="SH3_Tf2-1"/>
</dbReference>
<keyword evidence="5" id="KW-0540">Nuclease</keyword>
<evidence type="ECO:0000256" key="2">
    <source>
        <dbReference type="ARBA" id="ARBA00022679"/>
    </source>
</evidence>
<dbReference type="PROSITE" id="PS51682">
    <property type="entry name" value="SAM_OMT_I"/>
    <property type="match status" value="1"/>
</dbReference>
<evidence type="ECO:0000256" key="3">
    <source>
        <dbReference type="ARBA" id="ARBA00022691"/>
    </source>
</evidence>
<feature type="region of interest" description="Disordered" evidence="11">
    <location>
        <begin position="78"/>
        <end position="101"/>
    </location>
</feature>
<keyword evidence="4" id="KW-0548">Nucleotidyltransferase</keyword>
<comment type="similarity">
    <text evidence="9">Belongs to the class I-like SAM-binding methyltransferase superfamily. Cation-dependent O-methyltransferase family.</text>
</comment>
<dbReference type="HOGENOM" id="CLU_398703_0_0_1"/>
<dbReference type="Gramene" id="OB09G20730.1">
    <property type="protein sequence ID" value="OB09G20730.1"/>
    <property type="gene ID" value="OB09G20730"/>
</dbReference>
<dbReference type="Pfam" id="PF01596">
    <property type="entry name" value="Methyltransf_3"/>
    <property type="match status" value="1"/>
</dbReference>
<evidence type="ECO:0000313" key="15">
    <source>
        <dbReference type="Proteomes" id="UP000006038"/>
    </source>
</evidence>
<dbReference type="GO" id="GO:0008757">
    <property type="term" value="F:S-adenosylmethionine-dependent methyltransferase activity"/>
    <property type="evidence" value="ECO:0007669"/>
    <property type="project" value="TreeGrafter"/>
</dbReference>
<name>J3MYJ4_ORYBR</name>
<evidence type="ECO:0000256" key="8">
    <source>
        <dbReference type="ARBA" id="ARBA00022918"/>
    </source>
</evidence>
<feature type="region of interest" description="Disordered" evidence="11">
    <location>
        <begin position="445"/>
        <end position="467"/>
    </location>
</feature>
<evidence type="ECO:0000259" key="12">
    <source>
        <dbReference type="Pfam" id="PF17917"/>
    </source>
</evidence>
<evidence type="ECO:0000256" key="4">
    <source>
        <dbReference type="ARBA" id="ARBA00022695"/>
    </source>
</evidence>
<dbReference type="CDD" id="cd02440">
    <property type="entry name" value="AdoMet_MTases"/>
    <property type="match status" value="1"/>
</dbReference>
<organism evidence="14">
    <name type="scientific">Oryza brachyantha</name>
    <name type="common">malo sina</name>
    <dbReference type="NCBI Taxonomy" id="4533"/>
    <lineage>
        <taxon>Eukaryota</taxon>
        <taxon>Viridiplantae</taxon>
        <taxon>Streptophyta</taxon>
        <taxon>Embryophyta</taxon>
        <taxon>Tracheophyta</taxon>
        <taxon>Spermatophyta</taxon>
        <taxon>Magnoliopsida</taxon>
        <taxon>Liliopsida</taxon>
        <taxon>Poales</taxon>
        <taxon>Poaceae</taxon>
        <taxon>BOP clade</taxon>
        <taxon>Oryzoideae</taxon>
        <taxon>Oryzeae</taxon>
        <taxon>Oryzinae</taxon>
        <taxon>Oryza</taxon>
    </lineage>
</organism>
<dbReference type="GO" id="GO:0008171">
    <property type="term" value="F:O-methyltransferase activity"/>
    <property type="evidence" value="ECO:0007669"/>
    <property type="project" value="InterPro"/>
</dbReference>
<keyword evidence="10" id="KW-0175">Coiled coil</keyword>
<dbReference type="SUPFAM" id="SSF53335">
    <property type="entry name" value="S-adenosyl-L-methionine-dependent methyltransferases"/>
    <property type="match status" value="1"/>
</dbReference>
<dbReference type="AlphaFoldDB" id="J3MYJ4"/>
<feature type="coiled-coil region" evidence="10">
    <location>
        <begin position="7"/>
        <end position="34"/>
    </location>
</feature>
<accession>J3MYJ4</accession>
<keyword evidence="1" id="KW-0489">Methyltransferase</keyword>
<dbReference type="GO" id="GO:0032259">
    <property type="term" value="P:methylation"/>
    <property type="evidence" value="ECO:0007669"/>
    <property type="project" value="UniProtKB-KW"/>
</dbReference>